<evidence type="ECO:0000313" key="1">
    <source>
        <dbReference type="EMBL" id="DAD89940.1"/>
    </source>
</evidence>
<organism evidence="1">
    <name type="scientific">Siphoviridae sp. ctxfQ4</name>
    <dbReference type="NCBI Taxonomy" id="2826521"/>
    <lineage>
        <taxon>Viruses</taxon>
        <taxon>Duplodnaviria</taxon>
        <taxon>Heunggongvirae</taxon>
        <taxon>Uroviricota</taxon>
        <taxon>Caudoviricetes</taxon>
    </lineage>
</organism>
<protein>
    <submittedName>
        <fullName evidence="1">Uncharacterized protein</fullName>
    </submittedName>
</protein>
<proteinExistence type="predicted"/>
<accession>A0A8S5N664</accession>
<dbReference type="EMBL" id="BK015072">
    <property type="protein sequence ID" value="DAD89940.1"/>
    <property type="molecule type" value="Genomic_DNA"/>
</dbReference>
<name>A0A8S5N664_9CAUD</name>
<sequence length="40" mass="4573">MYGYQYSKQLSRLNHYSADDKIAAFRRASSKLAAAASMDW</sequence>
<reference evidence="1" key="1">
    <citation type="journal article" date="2021" name="Proc. Natl. Acad. Sci. U.S.A.">
        <title>A Catalog of Tens of Thousands of Viruses from Human Metagenomes Reveals Hidden Associations with Chronic Diseases.</title>
        <authorList>
            <person name="Tisza M.J."/>
            <person name="Buck C.B."/>
        </authorList>
    </citation>
    <scope>NUCLEOTIDE SEQUENCE</scope>
    <source>
        <strain evidence="1">CtxfQ4</strain>
    </source>
</reference>